<protein>
    <submittedName>
        <fullName evidence="1">Uncharacterized protein</fullName>
    </submittedName>
</protein>
<dbReference type="AlphaFoldDB" id="A0A9P7RUX2"/>
<dbReference type="EMBL" id="CM032187">
    <property type="protein sequence ID" value="KAG7090209.1"/>
    <property type="molecule type" value="Genomic_DNA"/>
</dbReference>
<name>A0A9P7RUX2_9AGAR</name>
<proteinExistence type="predicted"/>
<dbReference type="Proteomes" id="UP001049176">
    <property type="component" value="Chromosome 7"/>
</dbReference>
<accession>A0A9P7RUX2</accession>
<comment type="caution">
    <text evidence="1">The sequence shown here is derived from an EMBL/GenBank/DDBJ whole genome shotgun (WGS) entry which is preliminary data.</text>
</comment>
<evidence type="ECO:0000313" key="1">
    <source>
        <dbReference type="EMBL" id="KAG7090209.1"/>
    </source>
</evidence>
<sequence>MLLFGKLVLGQIEILKERLHDVQTANYGSVLGSGRAGAVHVVDHGRYFSVDHKRRLDEIRTAYEPYHAPAHMFDVDSTAFAKMDEPWRFLHGYH</sequence>
<evidence type="ECO:0000313" key="2">
    <source>
        <dbReference type="Proteomes" id="UP001049176"/>
    </source>
</evidence>
<gene>
    <name evidence="1" type="ORF">E1B28_011812</name>
</gene>
<reference evidence="1" key="1">
    <citation type="journal article" date="2021" name="Genome Biol. Evol.">
        <title>The assembled and annotated genome of the fairy-ring fungus Marasmius oreades.</title>
        <authorList>
            <person name="Hiltunen M."/>
            <person name="Ament-Velasquez S.L."/>
            <person name="Johannesson H."/>
        </authorList>
    </citation>
    <scope>NUCLEOTIDE SEQUENCE</scope>
    <source>
        <strain evidence="1">03SP1</strain>
    </source>
</reference>
<dbReference type="GeneID" id="66080887"/>
<dbReference type="RefSeq" id="XP_043006679.1">
    <property type="nucleotide sequence ID" value="XM_043156866.1"/>
</dbReference>
<organism evidence="1 2">
    <name type="scientific">Marasmius oreades</name>
    <name type="common">fairy-ring Marasmius</name>
    <dbReference type="NCBI Taxonomy" id="181124"/>
    <lineage>
        <taxon>Eukaryota</taxon>
        <taxon>Fungi</taxon>
        <taxon>Dikarya</taxon>
        <taxon>Basidiomycota</taxon>
        <taxon>Agaricomycotina</taxon>
        <taxon>Agaricomycetes</taxon>
        <taxon>Agaricomycetidae</taxon>
        <taxon>Agaricales</taxon>
        <taxon>Marasmiineae</taxon>
        <taxon>Marasmiaceae</taxon>
        <taxon>Marasmius</taxon>
    </lineage>
</organism>
<dbReference type="KEGG" id="more:E1B28_011812"/>
<keyword evidence="2" id="KW-1185">Reference proteome</keyword>